<name>A0ABD5WKB6_9EURY</name>
<gene>
    <name evidence="4" type="ORF">ACFQJ6_13570</name>
</gene>
<dbReference type="Proteomes" id="UP001596407">
    <property type="component" value="Unassembled WGS sequence"/>
</dbReference>
<dbReference type="NCBIfam" id="TIGR04281">
    <property type="entry name" value="peripla_PGF_1"/>
    <property type="match status" value="1"/>
</dbReference>
<accession>A0ABD5WKB6</accession>
<feature type="compositionally biased region" description="Low complexity" evidence="2">
    <location>
        <begin position="313"/>
        <end position="350"/>
    </location>
</feature>
<evidence type="ECO:0000256" key="2">
    <source>
        <dbReference type="SAM" id="MobiDB-lite"/>
    </source>
</evidence>
<evidence type="ECO:0000313" key="5">
    <source>
        <dbReference type="Proteomes" id="UP001596407"/>
    </source>
</evidence>
<dbReference type="InterPro" id="IPR002491">
    <property type="entry name" value="ABC_transptr_periplasmic_BD"/>
</dbReference>
<dbReference type="Pfam" id="PF18204">
    <property type="entry name" value="PGF-CTERM"/>
    <property type="match status" value="1"/>
</dbReference>
<dbReference type="PANTHER" id="PTHR30535">
    <property type="entry name" value="VITAMIN B12-BINDING PROTEIN"/>
    <property type="match status" value="1"/>
</dbReference>
<dbReference type="GO" id="GO:0005886">
    <property type="term" value="C:plasma membrane"/>
    <property type="evidence" value="ECO:0007669"/>
    <property type="project" value="UniProtKB-SubCell"/>
</dbReference>
<dbReference type="GeneID" id="79302307"/>
<organism evidence="4 5">
    <name type="scientific">Halorussus caseinilyticus</name>
    <dbReference type="NCBI Taxonomy" id="3034025"/>
    <lineage>
        <taxon>Archaea</taxon>
        <taxon>Methanobacteriati</taxon>
        <taxon>Methanobacteriota</taxon>
        <taxon>Stenosarchaea group</taxon>
        <taxon>Halobacteria</taxon>
        <taxon>Halobacteriales</taxon>
        <taxon>Haladaptataceae</taxon>
        <taxon>Halorussus</taxon>
    </lineage>
</organism>
<feature type="domain" description="Fe/B12 periplasmic-binding" evidence="3">
    <location>
        <begin position="61"/>
        <end position="307"/>
    </location>
</feature>
<reference evidence="4 5" key="1">
    <citation type="journal article" date="2019" name="Int. J. Syst. Evol. Microbiol.">
        <title>The Global Catalogue of Microorganisms (GCM) 10K type strain sequencing project: providing services to taxonomists for standard genome sequencing and annotation.</title>
        <authorList>
            <consortium name="The Broad Institute Genomics Platform"/>
            <consortium name="The Broad Institute Genome Sequencing Center for Infectious Disease"/>
            <person name="Wu L."/>
            <person name="Ma J."/>
        </authorList>
    </citation>
    <scope>NUCLEOTIDE SEQUENCE [LARGE SCALE GENOMIC DNA]</scope>
    <source>
        <strain evidence="4 5">DT72</strain>
    </source>
</reference>
<dbReference type="InterPro" id="IPR026371">
    <property type="entry name" value="PGF_CTERM"/>
</dbReference>
<evidence type="ECO:0000256" key="1">
    <source>
        <dbReference type="ARBA" id="ARBA00022729"/>
    </source>
</evidence>
<sequence>MRQKATSLFAVLLLLAAGVAPVGAVVGTGVEASAVQSNCSFPVTATDATGTEVTVEQKPENVVTLGPSEAQTMWEIGGKSQVVGLTKYASYLDGSDSRTNVSGAGRSYVNVEKVVAEDPGIVLAANIVSNETVQKLRDAGLTVYKFEKAKSLEDIYAKTTLVGELTGNCEGASETLSWMKDRISTVRSAVEGSDAPRVFVSQGAGWTAGENTFINRMVELAGGNNVAVEANVSGYGKISEEVIVAQNPEWIVQLGAFGAYPKTDAYNGTDAVKNGRVMTVSNQNVSQPAPRVVYAIVKMAEAFHPDAFAAANATTTASETTTTQPTESTTESAPETTTEGAMEGDSTETTTDAEDSTGGTPGFGVPVALAALAGAAMLARRR</sequence>
<dbReference type="PROSITE" id="PS50983">
    <property type="entry name" value="FE_B12_PBP"/>
    <property type="match status" value="1"/>
</dbReference>
<dbReference type="InterPro" id="IPR050902">
    <property type="entry name" value="ABC_Transporter_SBP"/>
</dbReference>
<dbReference type="SUPFAM" id="SSF53807">
    <property type="entry name" value="Helical backbone' metal receptor"/>
    <property type="match status" value="1"/>
</dbReference>
<dbReference type="RefSeq" id="WP_276281126.1">
    <property type="nucleotide sequence ID" value="NZ_CP119809.1"/>
</dbReference>
<proteinExistence type="predicted"/>
<protein>
    <submittedName>
        <fullName evidence="4">PGF-CTERM-anchored ABC transporter substrate-binding protein</fullName>
    </submittedName>
</protein>
<dbReference type="GO" id="GO:0030115">
    <property type="term" value="C:S-layer"/>
    <property type="evidence" value="ECO:0007669"/>
    <property type="project" value="UniProtKB-SubCell"/>
</dbReference>
<evidence type="ECO:0000313" key="4">
    <source>
        <dbReference type="EMBL" id="MFC7080981.1"/>
    </source>
</evidence>
<dbReference type="Gene3D" id="3.40.50.1980">
    <property type="entry name" value="Nitrogenase molybdenum iron protein domain"/>
    <property type="match status" value="2"/>
</dbReference>
<dbReference type="InterPro" id="IPR026469">
    <property type="entry name" value="Peripla_PGF_1"/>
</dbReference>
<dbReference type="Pfam" id="PF01497">
    <property type="entry name" value="Peripla_BP_2"/>
    <property type="match status" value="1"/>
</dbReference>
<dbReference type="AlphaFoldDB" id="A0ABD5WKB6"/>
<evidence type="ECO:0000259" key="3">
    <source>
        <dbReference type="PROSITE" id="PS50983"/>
    </source>
</evidence>
<keyword evidence="5" id="KW-1185">Reference proteome</keyword>
<dbReference type="NCBIfam" id="TIGR04126">
    <property type="entry name" value="PGF_CTERM"/>
    <property type="match status" value="1"/>
</dbReference>
<dbReference type="EMBL" id="JBHSZH010000005">
    <property type="protein sequence ID" value="MFC7080981.1"/>
    <property type="molecule type" value="Genomic_DNA"/>
</dbReference>
<keyword evidence="1" id="KW-0732">Signal</keyword>
<feature type="region of interest" description="Disordered" evidence="2">
    <location>
        <begin position="313"/>
        <end position="362"/>
    </location>
</feature>
<comment type="caution">
    <text evidence="4">The sequence shown here is derived from an EMBL/GenBank/DDBJ whole genome shotgun (WGS) entry which is preliminary data.</text>
</comment>
<dbReference type="PANTHER" id="PTHR30535:SF34">
    <property type="entry name" value="MOLYBDATE-BINDING PROTEIN MOLA"/>
    <property type="match status" value="1"/>
</dbReference>